<keyword evidence="1" id="KW-0812">Transmembrane</keyword>
<evidence type="ECO:0000256" key="1">
    <source>
        <dbReference type="SAM" id="Phobius"/>
    </source>
</evidence>
<organism evidence="2 3">
    <name type="scientific">Roseicella aerolata</name>
    <dbReference type="NCBI Taxonomy" id="2883479"/>
    <lineage>
        <taxon>Bacteria</taxon>
        <taxon>Pseudomonadati</taxon>
        <taxon>Pseudomonadota</taxon>
        <taxon>Alphaproteobacteria</taxon>
        <taxon>Acetobacterales</taxon>
        <taxon>Roseomonadaceae</taxon>
        <taxon>Roseicella</taxon>
    </lineage>
</organism>
<protein>
    <submittedName>
        <fullName evidence="2">Uncharacterized protein</fullName>
    </submittedName>
</protein>
<dbReference type="AlphaFoldDB" id="A0A9X1L9L9"/>
<accession>A0A9X1L9L9</accession>
<evidence type="ECO:0000313" key="3">
    <source>
        <dbReference type="Proteomes" id="UP001139311"/>
    </source>
</evidence>
<comment type="caution">
    <text evidence="2">The sequence shown here is derived from an EMBL/GenBank/DDBJ whole genome shotgun (WGS) entry which is preliminary data.</text>
</comment>
<name>A0A9X1L9L9_9PROT</name>
<reference evidence="2" key="1">
    <citation type="submission" date="2021-10" db="EMBL/GenBank/DDBJ databases">
        <title>Roseicella aerolatum sp. nov., isolated from aerosols of e-waste dismantling site.</title>
        <authorList>
            <person name="Qin T."/>
        </authorList>
    </citation>
    <scope>NUCLEOTIDE SEQUENCE</scope>
    <source>
        <strain evidence="2">GB24</strain>
    </source>
</reference>
<keyword evidence="1" id="KW-1133">Transmembrane helix</keyword>
<evidence type="ECO:0000313" key="2">
    <source>
        <dbReference type="EMBL" id="MCB4820522.1"/>
    </source>
</evidence>
<keyword evidence="1" id="KW-0472">Membrane</keyword>
<feature type="transmembrane region" description="Helical" evidence="1">
    <location>
        <begin position="36"/>
        <end position="62"/>
    </location>
</feature>
<sequence length="72" mass="7410">MGWILLGLLLVFGLPLVLVLMGVALALWVTLAVAGLVWSILTFVLGWPLPGILLALAAGIAIGRGAARPGRP</sequence>
<dbReference type="Proteomes" id="UP001139311">
    <property type="component" value="Unassembled WGS sequence"/>
</dbReference>
<dbReference type="EMBL" id="JAJAQI010000002">
    <property type="protein sequence ID" value="MCB4820522.1"/>
    <property type="molecule type" value="Genomic_DNA"/>
</dbReference>
<proteinExistence type="predicted"/>
<gene>
    <name evidence="2" type="ORF">LHA35_02090</name>
</gene>
<keyword evidence="3" id="KW-1185">Reference proteome</keyword>
<dbReference type="RefSeq" id="WP_226603851.1">
    <property type="nucleotide sequence ID" value="NZ_JAJAQI010000002.1"/>
</dbReference>